<name>A0ABW4YA10_9GAMM</name>
<keyword evidence="5 10" id="KW-0566">Pantothenate biosynthesis</keyword>
<sequence length="317" mass="34975">MTLNTSTPHDLSFTIFGTGALGGFYGSRLLAGGSTVRFIAHSDVDFIRREGLRVDSPLGDQHHQPVEVYADSDAIPRSDVVCVGLKSTQNHRLVELLEPLIGEGTLILNLQNGLTMEEELAEAFPQAVVVAGLCFLCSNKVGPGHIAHLDYGLVSFAPFDERGRERIPALMAAFSAGGVKVESQPSLPQARWRKLAWNIPFNGLSVLLDVDTNVIMGDPDGRALAEQLMAEVALGAETCGVPFEEGFMPKLMQITEAMTPYAPSMRLDYLAKRELEIEFMYERPLREVAKRGVRLPAVETIARQLRFVDRRNRDRAR</sequence>
<dbReference type="Proteomes" id="UP001597337">
    <property type="component" value="Unassembled WGS sequence"/>
</dbReference>
<keyword evidence="7 10" id="KW-0560">Oxidoreductase</keyword>
<dbReference type="Pfam" id="PF02558">
    <property type="entry name" value="ApbA"/>
    <property type="match status" value="1"/>
</dbReference>
<protein>
    <recommendedName>
        <fullName evidence="4 10">2-dehydropantoate 2-reductase</fullName>
        <ecNumber evidence="3 10">1.1.1.169</ecNumber>
    </recommendedName>
    <alternativeName>
        <fullName evidence="8 10">Ketopantoate reductase</fullName>
    </alternativeName>
</protein>
<dbReference type="EMBL" id="JBHUHX010000027">
    <property type="protein sequence ID" value="MFD2112457.1"/>
    <property type="molecule type" value="Genomic_DNA"/>
</dbReference>
<evidence type="ECO:0000259" key="11">
    <source>
        <dbReference type="Pfam" id="PF02558"/>
    </source>
</evidence>
<feature type="domain" description="Ketopantoate reductase C-terminal" evidence="12">
    <location>
        <begin position="189"/>
        <end position="307"/>
    </location>
</feature>
<comment type="catalytic activity">
    <reaction evidence="9 10">
        <text>(R)-pantoate + NADP(+) = 2-dehydropantoate + NADPH + H(+)</text>
        <dbReference type="Rhea" id="RHEA:16233"/>
        <dbReference type="ChEBI" id="CHEBI:11561"/>
        <dbReference type="ChEBI" id="CHEBI:15378"/>
        <dbReference type="ChEBI" id="CHEBI:15980"/>
        <dbReference type="ChEBI" id="CHEBI:57783"/>
        <dbReference type="ChEBI" id="CHEBI:58349"/>
        <dbReference type="EC" id="1.1.1.169"/>
    </reaction>
</comment>
<dbReference type="InterPro" id="IPR013332">
    <property type="entry name" value="KPR_N"/>
</dbReference>
<keyword evidence="14" id="KW-1185">Reference proteome</keyword>
<evidence type="ECO:0000256" key="9">
    <source>
        <dbReference type="ARBA" id="ARBA00048793"/>
    </source>
</evidence>
<evidence type="ECO:0000256" key="10">
    <source>
        <dbReference type="RuleBase" id="RU362068"/>
    </source>
</evidence>
<evidence type="ECO:0000313" key="14">
    <source>
        <dbReference type="Proteomes" id="UP001597337"/>
    </source>
</evidence>
<dbReference type="InterPro" id="IPR013752">
    <property type="entry name" value="KPA_reductase"/>
</dbReference>
<dbReference type="Gene3D" id="1.10.1040.10">
    <property type="entry name" value="N-(1-d-carboxylethyl)-l-norvaline Dehydrogenase, domain 2"/>
    <property type="match status" value="1"/>
</dbReference>
<comment type="function">
    <text evidence="10">Catalyzes the NADPH-dependent reduction of ketopantoate into pantoic acid.</text>
</comment>
<evidence type="ECO:0000259" key="12">
    <source>
        <dbReference type="Pfam" id="PF08546"/>
    </source>
</evidence>
<dbReference type="SUPFAM" id="SSF48179">
    <property type="entry name" value="6-phosphogluconate dehydrogenase C-terminal domain-like"/>
    <property type="match status" value="1"/>
</dbReference>
<comment type="pathway">
    <text evidence="1 10">Cofactor biosynthesis; (R)-pantothenate biosynthesis; (R)-pantoate from 3-methyl-2-oxobutanoate: step 2/2.</text>
</comment>
<evidence type="ECO:0000256" key="6">
    <source>
        <dbReference type="ARBA" id="ARBA00022857"/>
    </source>
</evidence>
<comment type="similarity">
    <text evidence="2 10">Belongs to the ketopantoate reductase family.</text>
</comment>
<dbReference type="GO" id="GO:0008677">
    <property type="term" value="F:2-dehydropantoate 2-reductase activity"/>
    <property type="evidence" value="ECO:0007669"/>
    <property type="project" value="UniProtKB-EC"/>
</dbReference>
<dbReference type="Gene3D" id="3.40.50.720">
    <property type="entry name" value="NAD(P)-binding Rossmann-like Domain"/>
    <property type="match status" value="1"/>
</dbReference>
<evidence type="ECO:0000256" key="7">
    <source>
        <dbReference type="ARBA" id="ARBA00023002"/>
    </source>
</evidence>
<evidence type="ECO:0000256" key="1">
    <source>
        <dbReference type="ARBA" id="ARBA00004994"/>
    </source>
</evidence>
<comment type="caution">
    <text evidence="13">The sequence shown here is derived from an EMBL/GenBank/DDBJ whole genome shotgun (WGS) entry which is preliminary data.</text>
</comment>
<evidence type="ECO:0000256" key="5">
    <source>
        <dbReference type="ARBA" id="ARBA00022655"/>
    </source>
</evidence>
<dbReference type="NCBIfam" id="TIGR00745">
    <property type="entry name" value="apbA_panE"/>
    <property type="match status" value="1"/>
</dbReference>
<evidence type="ECO:0000313" key="13">
    <source>
        <dbReference type="EMBL" id="MFD2112457.1"/>
    </source>
</evidence>
<dbReference type="PANTHER" id="PTHR21708:SF26">
    <property type="entry name" value="2-DEHYDROPANTOATE 2-REDUCTASE"/>
    <property type="match status" value="1"/>
</dbReference>
<dbReference type="InterPro" id="IPR036291">
    <property type="entry name" value="NAD(P)-bd_dom_sf"/>
</dbReference>
<dbReference type="InterPro" id="IPR003710">
    <property type="entry name" value="ApbA"/>
</dbReference>
<dbReference type="InterPro" id="IPR013328">
    <property type="entry name" value="6PGD_dom2"/>
</dbReference>
<dbReference type="RefSeq" id="WP_386026760.1">
    <property type="nucleotide sequence ID" value="NZ_JBHUHX010000027.1"/>
</dbReference>
<proteinExistence type="inferred from homology"/>
<dbReference type="SUPFAM" id="SSF51735">
    <property type="entry name" value="NAD(P)-binding Rossmann-fold domains"/>
    <property type="match status" value="1"/>
</dbReference>
<evidence type="ECO:0000256" key="4">
    <source>
        <dbReference type="ARBA" id="ARBA00019465"/>
    </source>
</evidence>
<accession>A0ABW4YA10</accession>
<dbReference type="PANTHER" id="PTHR21708">
    <property type="entry name" value="PROBABLE 2-DEHYDROPANTOATE 2-REDUCTASE"/>
    <property type="match status" value="1"/>
</dbReference>
<dbReference type="Pfam" id="PF08546">
    <property type="entry name" value="ApbA_C"/>
    <property type="match status" value="1"/>
</dbReference>
<dbReference type="InterPro" id="IPR008927">
    <property type="entry name" value="6-PGluconate_DH-like_C_sf"/>
</dbReference>
<evidence type="ECO:0000256" key="3">
    <source>
        <dbReference type="ARBA" id="ARBA00013014"/>
    </source>
</evidence>
<reference evidence="14" key="1">
    <citation type="journal article" date="2019" name="Int. J. Syst. Evol. Microbiol.">
        <title>The Global Catalogue of Microorganisms (GCM) 10K type strain sequencing project: providing services to taxonomists for standard genome sequencing and annotation.</title>
        <authorList>
            <consortium name="The Broad Institute Genomics Platform"/>
            <consortium name="The Broad Institute Genome Sequencing Center for Infectious Disease"/>
            <person name="Wu L."/>
            <person name="Ma J."/>
        </authorList>
    </citation>
    <scope>NUCLEOTIDE SEQUENCE [LARGE SCALE GENOMIC DNA]</scope>
    <source>
        <strain evidence="14">KACC 12597</strain>
    </source>
</reference>
<keyword evidence="6 10" id="KW-0521">NADP</keyword>
<dbReference type="EC" id="1.1.1.169" evidence="3 10"/>
<evidence type="ECO:0000256" key="8">
    <source>
        <dbReference type="ARBA" id="ARBA00032024"/>
    </source>
</evidence>
<feature type="domain" description="Ketopantoate reductase N-terminal" evidence="11">
    <location>
        <begin position="14"/>
        <end position="160"/>
    </location>
</feature>
<gene>
    <name evidence="13" type="ORF">ACFSJC_11455</name>
</gene>
<evidence type="ECO:0000256" key="2">
    <source>
        <dbReference type="ARBA" id="ARBA00007870"/>
    </source>
</evidence>
<organism evidence="13 14">
    <name type="scientific">Thiorhodococcus fuscus</name>
    <dbReference type="NCBI Taxonomy" id="527200"/>
    <lineage>
        <taxon>Bacteria</taxon>
        <taxon>Pseudomonadati</taxon>
        <taxon>Pseudomonadota</taxon>
        <taxon>Gammaproteobacteria</taxon>
        <taxon>Chromatiales</taxon>
        <taxon>Chromatiaceae</taxon>
        <taxon>Thiorhodococcus</taxon>
    </lineage>
</organism>
<dbReference type="InterPro" id="IPR051402">
    <property type="entry name" value="KPR-Related"/>
</dbReference>